<comment type="caution">
    <text evidence="2">The sequence shown here is derived from an EMBL/GenBank/DDBJ whole genome shotgun (WGS) entry which is preliminary data.</text>
</comment>
<dbReference type="AlphaFoldDB" id="A0AAV4PS10"/>
<feature type="transmembrane region" description="Helical" evidence="1">
    <location>
        <begin position="53"/>
        <end position="78"/>
    </location>
</feature>
<evidence type="ECO:0000313" key="2">
    <source>
        <dbReference type="EMBL" id="GIX99730.1"/>
    </source>
</evidence>
<keyword evidence="1" id="KW-0472">Membrane</keyword>
<proteinExistence type="predicted"/>
<dbReference type="EMBL" id="BPLQ01003337">
    <property type="protein sequence ID" value="GIX99730.1"/>
    <property type="molecule type" value="Genomic_DNA"/>
</dbReference>
<feature type="transmembrane region" description="Helical" evidence="1">
    <location>
        <begin position="23"/>
        <end position="41"/>
    </location>
</feature>
<evidence type="ECO:0008006" key="4">
    <source>
        <dbReference type="Google" id="ProtNLM"/>
    </source>
</evidence>
<name>A0AAV4PS10_9ARAC</name>
<accession>A0AAV4PS10</accession>
<sequence>MGDVTVRKDFREDHMCGVTDEKVQFLLFLVFSFVLGSYRHSWMVTFRNGVSTGLFSCVIRCSVAVKLVFFGRAILPYFKSPDNVGRRQQARDKEISSYHLNLQSEGS</sequence>
<keyword evidence="1" id="KW-0812">Transmembrane</keyword>
<evidence type="ECO:0000256" key="1">
    <source>
        <dbReference type="SAM" id="Phobius"/>
    </source>
</evidence>
<dbReference type="Proteomes" id="UP001054837">
    <property type="component" value="Unassembled WGS sequence"/>
</dbReference>
<keyword evidence="1" id="KW-1133">Transmembrane helix</keyword>
<protein>
    <recommendedName>
        <fullName evidence="4">Transmembrane protein</fullName>
    </recommendedName>
</protein>
<gene>
    <name evidence="2" type="ORF">CDAR_102391</name>
</gene>
<keyword evidence="3" id="KW-1185">Reference proteome</keyword>
<evidence type="ECO:0000313" key="3">
    <source>
        <dbReference type="Proteomes" id="UP001054837"/>
    </source>
</evidence>
<organism evidence="2 3">
    <name type="scientific">Caerostris darwini</name>
    <dbReference type="NCBI Taxonomy" id="1538125"/>
    <lineage>
        <taxon>Eukaryota</taxon>
        <taxon>Metazoa</taxon>
        <taxon>Ecdysozoa</taxon>
        <taxon>Arthropoda</taxon>
        <taxon>Chelicerata</taxon>
        <taxon>Arachnida</taxon>
        <taxon>Araneae</taxon>
        <taxon>Araneomorphae</taxon>
        <taxon>Entelegynae</taxon>
        <taxon>Araneoidea</taxon>
        <taxon>Araneidae</taxon>
        <taxon>Caerostris</taxon>
    </lineage>
</organism>
<reference evidence="2 3" key="1">
    <citation type="submission" date="2021-06" db="EMBL/GenBank/DDBJ databases">
        <title>Caerostris darwini draft genome.</title>
        <authorList>
            <person name="Kono N."/>
            <person name="Arakawa K."/>
        </authorList>
    </citation>
    <scope>NUCLEOTIDE SEQUENCE [LARGE SCALE GENOMIC DNA]</scope>
</reference>